<name>A0A6P8D6U4_PUNGR</name>
<organism evidence="1 2">
    <name type="scientific">Punica granatum</name>
    <name type="common">Pomegranate</name>
    <dbReference type="NCBI Taxonomy" id="22663"/>
    <lineage>
        <taxon>Eukaryota</taxon>
        <taxon>Viridiplantae</taxon>
        <taxon>Streptophyta</taxon>
        <taxon>Embryophyta</taxon>
        <taxon>Tracheophyta</taxon>
        <taxon>Spermatophyta</taxon>
        <taxon>Magnoliopsida</taxon>
        <taxon>eudicotyledons</taxon>
        <taxon>Gunneridae</taxon>
        <taxon>Pentapetalae</taxon>
        <taxon>rosids</taxon>
        <taxon>malvids</taxon>
        <taxon>Myrtales</taxon>
        <taxon>Lythraceae</taxon>
        <taxon>Punica</taxon>
    </lineage>
</organism>
<dbReference type="OrthoDB" id="1357022at2759"/>
<keyword evidence="1" id="KW-1185">Reference proteome</keyword>
<proteinExistence type="predicted"/>
<evidence type="ECO:0000313" key="1">
    <source>
        <dbReference type="Proteomes" id="UP000515151"/>
    </source>
</evidence>
<gene>
    <name evidence="2" type="primary">LOC116200333</name>
</gene>
<dbReference type="AlphaFoldDB" id="A0A6P8D6U4"/>
<dbReference type="Proteomes" id="UP000515151">
    <property type="component" value="Chromosome 3"/>
</dbReference>
<dbReference type="GeneID" id="116200333"/>
<dbReference type="RefSeq" id="XP_031387053.1">
    <property type="nucleotide sequence ID" value="XM_031531193.1"/>
</dbReference>
<accession>A0A6P8D6U4</accession>
<sequence length="179" mass="20538">MKVLIVLDDVDRRFNLTELIGELDTDMKKIFQHLIRLSKFQSCVDGKFSCFSPVIQMQISVLLMNLPLKLNTSKVAVWTEKLMISYEALDAPQKQMFLDIACSVNGEDLRIASNMWHEFSTSHLSGGSEYRHLLSLIKIGDDNELWMHDELRELGRQLLACQGGDTDFQMEIKPQTTNK</sequence>
<evidence type="ECO:0000313" key="2">
    <source>
        <dbReference type="RefSeq" id="XP_031387053.1"/>
    </source>
</evidence>
<reference evidence="1" key="1">
    <citation type="journal article" date="2020" name="Plant Biotechnol. J.">
        <title>The pomegranate (Punica granatum L.) draft genome dissects genetic divergence between soft- and hard-seeded cultivars.</title>
        <authorList>
            <person name="Luo X."/>
            <person name="Li H."/>
            <person name="Wu Z."/>
            <person name="Yao W."/>
            <person name="Zhao P."/>
            <person name="Cao D."/>
            <person name="Yu H."/>
            <person name="Li K."/>
            <person name="Poudel K."/>
            <person name="Zhao D."/>
            <person name="Zhang F."/>
            <person name="Xia X."/>
            <person name="Chen L."/>
            <person name="Wang Q."/>
            <person name="Jing D."/>
            <person name="Cao S."/>
        </authorList>
    </citation>
    <scope>NUCLEOTIDE SEQUENCE [LARGE SCALE GENOMIC DNA]</scope>
    <source>
        <strain evidence="1">cv. Tunisia</strain>
    </source>
</reference>
<protein>
    <submittedName>
        <fullName evidence="2">Uncharacterized protein LOC116200333</fullName>
    </submittedName>
</protein>
<reference evidence="2" key="2">
    <citation type="submission" date="2025-08" db="UniProtKB">
        <authorList>
            <consortium name="RefSeq"/>
        </authorList>
    </citation>
    <scope>IDENTIFICATION</scope>
    <source>
        <tissue evidence="2">Leaf</tissue>
    </source>
</reference>